<dbReference type="Pfam" id="PF01547">
    <property type="entry name" value="SBP_bac_1"/>
    <property type="match status" value="1"/>
</dbReference>
<comment type="similarity">
    <text evidence="2">Belongs to the bacterial solute-binding protein 1 family.</text>
</comment>
<dbReference type="PANTHER" id="PTHR43649">
    <property type="entry name" value="ARABINOSE-BINDING PROTEIN-RELATED"/>
    <property type="match status" value="1"/>
</dbReference>
<dbReference type="AlphaFoldDB" id="A0AA41WC49"/>
<dbReference type="Proteomes" id="UP001165306">
    <property type="component" value="Unassembled WGS sequence"/>
</dbReference>
<reference evidence="3" key="1">
    <citation type="submission" date="2022-06" db="EMBL/GenBank/DDBJ databases">
        <title>CFH 74404 Thermomicrobiaceae sp.</title>
        <authorList>
            <person name="Ming H."/>
            <person name="Li W.-J."/>
            <person name="Zhao Z."/>
        </authorList>
    </citation>
    <scope>NUCLEOTIDE SEQUENCE</scope>
    <source>
        <strain evidence="3">CFH 74404</strain>
    </source>
</reference>
<sequence>MTLDFVVWSYSVETIQDNIKRFQEKYPGITVNLSDFSWNAYHETMVNRFQSKTPTDVAYNGEDWLPEFAAAGWVVPLEDYFDWVKGYEDKTFPFAWQSMIYQGKVYGLPYYADTITFLYNEKVLQDAGINAPPETWEEVTEQAKFLQQRGMEFPFIAEIAQDLPNTTSAFASMVFGRGGDLFDEEGNLLLSDPNSPAAQQFRWIVDARNQDKILTYVPHETDVIKAMNTGQHAFTVLFNYNLAELNNKARSPLAGQFKLGLMPGETHECYGFAKFYNMTQMAVDRGPDVIDACGKFIQYFGGEVDGEYHVAKRWAVEKGLGFGQKPLMDDPDVQQTFSQWIDVDLWKQQLEKAKALRQFVWYGIWSEFFRREYVRAIAGETSVEDALESVTRQWDQLKQQYGG</sequence>
<protein>
    <submittedName>
        <fullName evidence="3">Extracellular solute-binding protein</fullName>
    </submittedName>
</protein>
<comment type="caution">
    <text evidence="3">The sequence shown here is derived from an EMBL/GenBank/DDBJ whole genome shotgun (WGS) entry which is preliminary data.</text>
</comment>
<comment type="subcellular location">
    <subcellularLocation>
        <location evidence="1">Periplasm</location>
    </subcellularLocation>
</comment>
<organism evidence="3 4">
    <name type="scientific">Thermalbibacter longus</name>
    <dbReference type="NCBI Taxonomy" id="2951981"/>
    <lineage>
        <taxon>Bacteria</taxon>
        <taxon>Pseudomonadati</taxon>
        <taxon>Thermomicrobiota</taxon>
        <taxon>Thermomicrobia</taxon>
        <taxon>Thermomicrobiales</taxon>
        <taxon>Thermomicrobiaceae</taxon>
        <taxon>Thermalbibacter</taxon>
    </lineage>
</organism>
<evidence type="ECO:0000313" key="4">
    <source>
        <dbReference type="Proteomes" id="UP001165306"/>
    </source>
</evidence>
<evidence type="ECO:0000256" key="2">
    <source>
        <dbReference type="ARBA" id="ARBA00008520"/>
    </source>
</evidence>
<dbReference type="GO" id="GO:0042597">
    <property type="term" value="C:periplasmic space"/>
    <property type="evidence" value="ECO:0007669"/>
    <property type="project" value="UniProtKB-SubCell"/>
</dbReference>
<dbReference type="InterPro" id="IPR006059">
    <property type="entry name" value="SBP"/>
</dbReference>
<dbReference type="Gene3D" id="3.40.190.10">
    <property type="entry name" value="Periplasmic binding protein-like II"/>
    <property type="match status" value="1"/>
</dbReference>
<dbReference type="InterPro" id="IPR050490">
    <property type="entry name" value="Bact_solute-bd_prot1"/>
</dbReference>
<dbReference type="EMBL" id="JAMSLR010000001">
    <property type="protein sequence ID" value="MCM8747714.1"/>
    <property type="molecule type" value="Genomic_DNA"/>
</dbReference>
<name>A0AA41WC49_9BACT</name>
<gene>
    <name evidence="3" type="ORF">NET02_00980</name>
</gene>
<evidence type="ECO:0000256" key="1">
    <source>
        <dbReference type="ARBA" id="ARBA00004418"/>
    </source>
</evidence>
<dbReference type="RefSeq" id="WP_284055499.1">
    <property type="nucleotide sequence ID" value="NZ_JAMSLR010000001.1"/>
</dbReference>
<dbReference type="PANTHER" id="PTHR43649:SF12">
    <property type="entry name" value="DIACETYLCHITOBIOSE BINDING PROTEIN DASA"/>
    <property type="match status" value="1"/>
</dbReference>
<keyword evidence="4" id="KW-1185">Reference proteome</keyword>
<proteinExistence type="inferred from homology"/>
<dbReference type="SUPFAM" id="SSF53850">
    <property type="entry name" value="Periplasmic binding protein-like II"/>
    <property type="match status" value="1"/>
</dbReference>
<evidence type="ECO:0000313" key="3">
    <source>
        <dbReference type="EMBL" id="MCM8747714.1"/>
    </source>
</evidence>
<accession>A0AA41WC49</accession>